<feature type="compositionally biased region" description="Basic and acidic residues" evidence="1">
    <location>
        <begin position="964"/>
        <end position="975"/>
    </location>
</feature>
<proteinExistence type="predicted"/>
<feature type="compositionally biased region" description="Basic residues" evidence="1">
    <location>
        <begin position="874"/>
        <end position="889"/>
    </location>
</feature>
<name>A0A2G8JIK2_STIJA</name>
<feature type="compositionally biased region" description="Basic and acidic residues" evidence="1">
    <location>
        <begin position="688"/>
        <end position="697"/>
    </location>
</feature>
<feature type="compositionally biased region" description="Basic and acidic residues" evidence="1">
    <location>
        <begin position="707"/>
        <end position="718"/>
    </location>
</feature>
<gene>
    <name evidence="2" type="ORF">BSL78_27601</name>
</gene>
<feature type="compositionally biased region" description="Polar residues" evidence="1">
    <location>
        <begin position="177"/>
        <end position="186"/>
    </location>
</feature>
<reference evidence="2 3" key="1">
    <citation type="journal article" date="2017" name="PLoS Biol.">
        <title>The sea cucumber genome provides insights into morphological evolution and visceral regeneration.</title>
        <authorList>
            <person name="Zhang X."/>
            <person name="Sun L."/>
            <person name="Yuan J."/>
            <person name="Sun Y."/>
            <person name="Gao Y."/>
            <person name="Zhang L."/>
            <person name="Li S."/>
            <person name="Dai H."/>
            <person name="Hamel J.F."/>
            <person name="Liu C."/>
            <person name="Yu Y."/>
            <person name="Liu S."/>
            <person name="Lin W."/>
            <person name="Guo K."/>
            <person name="Jin S."/>
            <person name="Xu P."/>
            <person name="Storey K.B."/>
            <person name="Huan P."/>
            <person name="Zhang T."/>
            <person name="Zhou Y."/>
            <person name="Zhang J."/>
            <person name="Lin C."/>
            <person name="Li X."/>
            <person name="Xing L."/>
            <person name="Huo D."/>
            <person name="Sun M."/>
            <person name="Wang L."/>
            <person name="Mercier A."/>
            <person name="Li F."/>
            <person name="Yang H."/>
            <person name="Xiang J."/>
        </authorList>
    </citation>
    <scope>NUCLEOTIDE SEQUENCE [LARGE SCALE GENOMIC DNA]</scope>
    <source>
        <strain evidence="2">Shaxun</strain>
        <tissue evidence="2">Muscle</tissue>
    </source>
</reference>
<dbReference type="OrthoDB" id="10692603at2759"/>
<feature type="compositionally biased region" description="Basic and acidic residues" evidence="1">
    <location>
        <begin position="806"/>
        <end position="824"/>
    </location>
</feature>
<feature type="region of interest" description="Disordered" evidence="1">
    <location>
        <begin position="761"/>
        <end position="937"/>
    </location>
</feature>
<feature type="region of interest" description="Disordered" evidence="1">
    <location>
        <begin position="417"/>
        <end position="437"/>
    </location>
</feature>
<feature type="compositionally biased region" description="Basic and acidic residues" evidence="1">
    <location>
        <begin position="195"/>
        <end position="206"/>
    </location>
</feature>
<feature type="region of interest" description="Disordered" evidence="1">
    <location>
        <begin position="954"/>
        <end position="975"/>
    </location>
</feature>
<dbReference type="EMBL" id="MRZV01001869">
    <property type="protein sequence ID" value="PIK35573.1"/>
    <property type="molecule type" value="Genomic_DNA"/>
</dbReference>
<sequence length="975" mass="107805">MAILKTLITRLIQSWRAKRSIRDPHSDAASYRKQCKHSSRRISTPTTMIPESVPCRSVLEFQKVAGRLKHTGRRDSSGSPPEGEVGVLIHASQQQKKIFAPRCGYSQVDTPGCLPDRGRKVVPQRRHNRGPSSSQTKTNANVSKTHNGSPYHEKACLKSSASSTSSGEFGCDEASKSRSSSVTSCPTAPAVPVRTDSRKKNKKSSEKPGFVLESFLPESITIVSADGTREVLTASGTFETNAKDGKQQDKAVSEGLETSTRDQTLENVTSQTNIPNGSRTDIGQPLSSAVSSCSDVAYEVITVGPIHNHENEPLEGYQPTTEPWSEYPTGGNTPATEDASCNGLSNINSKGEVATSCGGEDSIPPFPIILHDDNEHKTKNRHSENYKVPIFIKQQDYDNLGTVQADQDYEAMQLLQPDGESRKETSSVPHTCKEVEEDQYYLQPADIKEPSGDGESHTDAAVNEDEYELVRHVPNPTTPLAEEEKAMKEKDLRGPDPRRSRSKTHPMFCKEGHLVSGVMPHAAAVSKSKMKRTAPRPPEFSKDSMPRTPPPPPPTDVSHRMSKDLHEGILRYHRSAHAAKGLHVLKTSDFEKRMKSQMQLLKTETKPSQMSVDAEKENANIRQEPEIEDRKIVDNATCSERRYKVIPNLHVSASRGKSAPKPMVSPPRTHLLHQLHLQSESPPSSGSHESRQKEKKSLMFWKKRKRKDEGGSPEREYNTEIVTQWLEKLDEATSVDQRHSWERMEVINAYKGQETAVIGYKDQVDGHETKNTGQADIACGGKRKAPKPPRETVSSSDSTSQPSPKPLERKNSTDIEKSNDKSREASSVTTSGSDQINQELVDLPVKPPPRTKSQRKRRETIHEAPEYVNLAFLKHSKTPPAKPRRRVRATRSLTTGFENLPSATKRMAPKAPDEDAASNGKAEFHSTSDPESAMNDLDEALNALVPLKSVLKKKTSESVTVAVRDAETPQRDPSG</sequence>
<feature type="region of interest" description="Disordered" evidence="1">
    <location>
        <begin position="473"/>
        <end position="504"/>
    </location>
</feature>
<comment type="caution">
    <text evidence="2">The sequence shown here is derived from an EMBL/GenBank/DDBJ whole genome shotgun (WGS) entry which is preliminary data.</text>
</comment>
<dbReference type="GO" id="GO:0016301">
    <property type="term" value="F:kinase activity"/>
    <property type="evidence" value="ECO:0007669"/>
    <property type="project" value="UniProtKB-KW"/>
</dbReference>
<dbReference type="AlphaFoldDB" id="A0A2G8JIK2"/>
<evidence type="ECO:0000313" key="2">
    <source>
        <dbReference type="EMBL" id="PIK35573.1"/>
    </source>
</evidence>
<feature type="region of interest" description="Disordered" evidence="1">
    <location>
        <begin position="524"/>
        <end position="560"/>
    </location>
</feature>
<feature type="region of interest" description="Disordered" evidence="1">
    <location>
        <begin position="23"/>
        <end position="48"/>
    </location>
</feature>
<organism evidence="2 3">
    <name type="scientific">Stichopus japonicus</name>
    <name type="common">Sea cucumber</name>
    <dbReference type="NCBI Taxonomy" id="307972"/>
    <lineage>
        <taxon>Eukaryota</taxon>
        <taxon>Metazoa</taxon>
        <taxon>Echinodermata</taxon>
        <taxon>Eleutherozoa</taxon>
        <taxon>Echinozoa</taxon>
        <taxon>Holothuroidea</taxon>
        <taxon>Aspidochirotacea</taxon>
        <taxon>Aspidochirotida</taxon>
        <taxon>Stichopodidae</taxon>
        <taxon>Apostichopus</taxon>
    </lineage>
</organism>
<feature type="compositionally biased region" description="Polar residues" evidence="1">
    <location>
        <begin position="130"/>
        <end position="148"/>
    </location>
</feature>
<feature type="region of interest" description="Disordered" evidence="1">
    <location>
        <begin position="110"/>
        <end position="206"/>
    </location>
</feature>
<feature type="compositionally biased region" description="Basic residues" evidence="1">
    <location>
        <begin position="120"/>
        <end position="129"/>
    </location>
</feature>
<feature type="compositionally biased region" description="Polar residues" evidence="1">
    <location>
        <begin position="825"/>
        <end position="838"/>
    </location>
</feature>
<keyword evidence="3" id="KW-1185">Reference proteome</keyword>
<protein>
    <submittedName>
        <fullName evidence="2">Putative pseudopodium-enriched atypical kinase 1</fullName>
    </submittedName>
</protein>
<feature type="compositionally biased region" description="Basic and acidic residues" evidence="1">
    <location>
        <begin position="482"/>
        <end position="499"/>
    </location>
</feature>
<accession>A0A2G8JIK2</accession>
<feature type="region of interest" description="Disordered" evidence="1">
    <location>
        <begin position="676"/>
        <end position="718"/>
    </location>
</feature>
<keyword evidence="2" id="KW-0808">Transferase</keyword>
<evidence type="ECO:0000256" key="1">
    <source>
        <dbReference type="SAM" id="MobiDB-lite"/>
    </source>
</evidence>
<evidence type="ECO:0000313" key="3">
    <source>
        <dbReference type="Proteomes" id="UP000230750"/>
    </source>
</evidence>
<keyword evidence="2" id="KW-0418">Kinase</keyword>
<feature type="compositionally biased region" description="Low complexity" evidence="1">
    <location>
        <begin position="676"/>
        <end position="687"/>
    </location>
</feature>
<dbReference type="Proteomes" id="UP000230750">
    <property type="component" value="Unassembled WGS sequence"/>
</dbReference>